<dbReference type="AlphaFoldDB" id="A0A267E4S4"/>
<dbReference type="EMBL" id="NIVC01002722">
    <property type="protein sequence ID" value="PAA55662.1"/>
    <property type="molecule type" value="Genomic_DNA"/>
</dbReference>
<keyword evidence="3" id="KW-1185">Reference proteome</keyword>
<dbReference type="Pfam" id="PF00535">
    <property type="entry name" value="Glycos_transf_2"/>
    <property type="match status" value="1"/>
</dbReference>
<dbReference type="GO" id="GO:0016758">
    <property type="term" value="F:hexosyltransferase activity"/>
    <property type="evidence" value="ECO:0007669"/>
    <property type="project" value="UniProtKB-ARBA"/>
</dbReference>
<dbReference type="InterPro" id="IPR001173">
    <property type="entry name" value="Glyco_trans_2-like"/>
</dbReference>
<reference evidence="2 3" key="1">
    <citation type="submission" date="2017-06" db="EMBL/GenBank/DDBJ databases">
        <title>A platform for efficient transgenesis in Macrostomum lignano, a flatworm model organism for stem cell research.</title>
        <authorList>
            <person name="Berezikov E."/>
        </authorList>
    </citation>
    <scope>NUCLEOTIDE SEQUENCE [LARGE SCALE GENOMIC DNA]</scope>
    <source>
        <strain evidence="2">DV1</strain>
        <tissue evidence="2">Whole organism</tissue>
    </source>
</reference>
<dbReference type="STRING" id="282301.A0A267E4S4"/>
<dbReference type="PANTHER" id="PTHR22916">
    <property type="entry name" value="GLYCOSYLTRANSFERASE"/>
    <property type="match status" value="1"/>
</dbReference>
<feature type="domain" description="Glycosyltransferase 2-like" evidence="1">
    <location>
        <begin position="5"/>
        <end position="178"/>
    </location>
</feature>
<accession>A0A267E4S4</accession>
<dbReference type="SUPFAM" id="SSF53448">
    <property type="entry name" value="Nucleotide-diphospho-sugar transferases"/>
    <property type="match status" value="1"/>
</dbReference>
<evidence type="ECO:0000313" key="3">
    <source>
        <dbReference type="Proteomes" id="UP000215902"/>
    </source>
</evidence>
<dbReference type="OrthoDB" id="206708at2759"/>
<proteinExistence type="predicted"/>
<evidence type="ECO:0000259" key="1">
    <source>
        <dbReference type="Pfam" id="PF00535"/>
    </source>
</evidence>
<gene>
    <name evidence="2" type="ORF">BOX15_Mlig018697g1</name>
</gene>
<name>A0A267E4S4_9PLAT</name>
<dbReference type="Gene3D" id="3.90.550.10">
    <property type="entry name" value="Spore Coat Polysaccharide Biosynthesis Protein SpsA, Chain A"/>
    <property type="match status" value="1"/>
</dbReference>
<evidence type="ECO:0000313" key="2">
    <source>
        <dbReference type="EMBL" id="PAA55662.1"/>
    </source>
</evidence>
<comment type="caution">
    <text evidence="2">The sequence shown here is derived from an EMBL/GenBank/DDBJ whole genome shotgun (WGS) entry which is preliminary data.</text>
</comment>
<sequence>MALVSVIIPVHNAESWLSEAIQSTVNQNFSGNLEISVYNDASSDSSANILNNLKQEFSQKVYNFVISGHNGEARGCGYAKNCAVAQSSGEYLCFLDADDVMLPDRIAEQLSLAVSLKNKHTKIVGSQFHRKPDGSTARFTAWANQLTPVQLVTQVYTSHGPTVIMPTWFMHRSVFDRVGGFNQSTARGFPEDLEFFFKHLDCGGGVARVDADLLMYRYQPAATTFSVHESAIFRLRMDRLVARVLPGWPSFSVWNAGKQGRRFYRALPPDLRRKVAAFCDVDPKKIQLGFYTFEESSQRPKPRIPIVHFSTVKPPLIICAKLDLTGGQLESNLDSLGLTEGVDYYWFS</sequence>
<dbReference type="InterPro" id="IPR029044">
    <property type="entry name" value="Nucleotide-diphossugar_trans"/>
</dbReference>
<dbReference type="PANTHER" id="PTHR22916:SF3">
    <property type="entry name" value="UDP-GLCNAC:BETAGAL BETA-1,3-N-ACETYLGLUCOSAMINYLTRANSFERASE-LIKE PROTEIN 1"/>
    <property type="match status" value="1"/>
</dbReference>
<protein>
    <recommendedName>
        <fullName evidence="1">Glycosyltransferase 2-like domain-containing protein</fullName>
    </recommendedName>
</protein>
<dbReference type="Proteomes" id="UP000215902">
    <property type="component" value="Unassembled WGS sequence"/>
</dbReference>
<organism evidence="2 3">
    <name type="scientific">Macrostomum lignano</name>
    <dbReference type="NCBI Taxonomy" id="282301"/>
    <lineage>
        <taxon>Eukaryota</taxon>
        <taxon>Metazoa</taxon>
        <taxon>Spiralia</taxon>
        <taxon>Lophotrochozoa</taxon>
        <taxon>Platyhelminthes</taxon>
        <taxon>Rhabditophora</taxon>
        <taxon>Macrostomorpha</taxon>
        <taxon>Macrostomida</taxon>
        <taxon>Macrostomidae</taxon>
        <taxon>Macrostomum</taxon>
    </lineage>
</organism>